<evidence type="ECO:0000313" key="9">
    <source>
        <dbReference type="EMBL" id="SDM29139.1"/>
    </source>
</evidence>
<keyword evidence="3" id="KW-0813">Transport</keyword>
<dbReference type="Pfam" id="PF00263">
    <property type="entry name" value="Secretin"/>
    <property type="match status" value="1"/>
</dbReference>
<dbReference type="AlphaFoldDB" id="A0A8D3Y1R4"/>
<feature type="region of interest" description="Disordered" evidence="4">
    <location>
        <begin position="91"/>
        <end position="120"/>
    </location>
</feature>
<reference evidence="10" key="1">
    <citation type="submission" date="2014-03" db="EMBL/GenBank/DDBJ databases">
        <title>Complete genome of Pseudomonas balearica DSM 6083T, a sewage water isolate from an enrichment with 2-methylnaphthalene.</title>
        <authorList>
            <person name="Salva-Serra F."/>
            <person name="Jaen-Luchoro D."/>
            <person name="Busquets A."/>
            <person name="Pena A."/>
            <person name="Gomila M."/>
            <person name="Bosch R."/>
            <person name="Nogales B."/>
            <person name="Garcia-Valdes E."/>
            <person name="Lalucat J."/>
            <person name="Bennasar A."/>
        </authorList>
    </citation>
    <scope>NUCLEOTIDE SEQUENCE [LARGE SCALE GENOMIC DNA]</scope>
    <source>
        <strain evidence="10">DSM 6083</strain>
    </source>
</reference>
<evidence type="ECO:0000256" key="5">
    <source>
        <dbReference type="SAM" id="SignalP"/>
    </source>
</evidence>
<dbReference type="Pfam" id="PF03958">
    <property type="entry name" value="Secretin_N"/>
    <property type="match status" value="1"/>
</dbReference>
<evidence type="ECO:0000259" key="6">
    <source>
        <dbReference type="Pfam" id="PF00263"/>
    </source>
</evidence>
<evidence type="ECO:0000313" key="11">
    <source>
        <dbReference type="Proteomes" id="UP000182276"/>
    </source>
</evidence>
<name>A0A8D3Y1R4_9GAMM</name>
<evidence type="ECO:0000256" key="1">
    <source>
        <dbReference type="ARBA" id="ARBA00022729"/>
    </source>
</evidence>
<dbReference type="RefSeq" id="WP_043220325.1">
    <property type="nucleotide sequence ID" value="NZ_CP007511.1"/>
</dbReference>
<organism evidence="8 10">
    <name type="scientific">Stutzerimonas balearica DSM 6083</name>
    <dbReference type="NCBI Taxonomy" id="1123016"/>
    <lineage>
        <taxon>Bacteria</taxon>
        <taxon>Pseudomonadati</taxon>
        <taxon>Pseudomonadota</taxon>
        <taxon>Gammaproteobacteria</taxon>
        <taxon>Pseudomonadales</taxon>
        <taxon>Pseudomonadaceae</taxon>
        <taxon>Stutzerimonas</taxon>
    </lineage>
</organism>
<dbReference type="InterPro" id="IPR004846">
    <property type="entry name" value="T2SS/T3SS_dom"/>
</dbReference>
<sequence>MSFKAIVAMLLFSVALPLSAATEVIPLNYRQAEEMLDIARSVVADQGRVSAYGNQLVINAPEPVIKELRAVVAQLDTAPKRLLITVDTQDQGTSSQSGYSIDGSVRSGDVELSTGEGHASGNQVRIIRRSTHSRNGGVQQLQVTEGYPALIQVGQTVPLTTSGTDGYGQMYRQTEYRDVLRGFYVTANVTGEQVQVTLSSSNDRADDYRPGVIHTQAADTRVTGRLGEWLTIGGVSESESGQGHGLVRRYSTQGAQDVSVRLKVEQLP</sequence>
<dbReference type="Proteomes" id="UP000182276">
    <property type="component" value="Unassembled WGS sequence"/>
</dbReference>
<feature type="chain" id="PRO_5034245956" evidence="5">
    <location>
        <begin position="21"/>
        <end position="268"/>
    </location>
</feature>
<comment type="similarity">
    <text evidence="2">Belongs to the bacterial secretin family.</text>
</comment>
<dbReference type="InterPro" id="IPR005644">
    <property type="entry name" value="NolW-like"/>
</dbReference>
<feature type="domain" description="Type II/III secretion system secretin-like" evidence="6">
    <location>
        <begin position="140"/>
        <end position="242"/>
    </location>
</feature>
<reference evidence="8 10" key="3">
    <citation type="journal article" name="Genome Announc.">
        <title>Complete Genome Sequence of Pseudomonas balearica DSM 6083T.</title>
        <authorList>
            <person name="Bennasar-Figueras A."/>
            <person name="Salva-Serra F."/>
            <person name="Jaen-Luchoro D."/>
            <person name="Segui C."/>
            <person name="Aliaga F."/>
            <person name="Busquets A."/>
            <person name="Gomila M."/>
            <person name="Moore E.R."/>
            <person name="Lalucat J."/>
        </authorList>
    </citation>
    <scope>NUCLEOTIDE SEQUENCE [LARGE SCALE GENOMIC DNA]</scope>
    <source>
        <strain evidence="10">DSM 6083</strain>
        <strain evidence="8">DSM6083</strain>
    </source>
</reference>
<comment type="subcellular location">
    <subcellularLocation>
        <location evidence="3">Cell outer membrane</location>
    </subcellularLocation>
</comment>
<evidence type="ECO:0000256" key="2">
    <source>
        <dbReference type="RuleBase" id="RU004003"/>
    </source>
</evidence>
<dbReference type="Gene3D" id="3.30.1370.120">
    <property type="match status" value="1"/>
</dbReference>
<feature type="signal peptide" evidence="5">
    <location>
        <begin position="1"/>
        <end position="20"/>
    </location>
</feature>
<protein>
    <submittedName>
        <fullName evidence="8">Secretin</fullName>
    </submittedName>
    <submittedName>
        <fullName evidence="9">Type II and III secretion system protein</fullName>
    </submittedName>
</protein>
<gene>
    <name evidence="8" type="ORF">CL52_10305</name>
    <name evidence="9" type="ORF">SAMN05660875_103492</name>
</gene>
<dbReference type="Proteomes" id="UP000031271">
    <property type="component" value="Chromosome"/>
</dbReference>
<dbReference type="GO" id="GO:0009279">
    <property type="term" value="C:cell outer membrane"/>
    <property type="evidence" value="ECO:0007669"/>
    <property type="project" value="UniProtKB-SubCell"/>
</dbReference>
<reference evidence="9 11" key="2">
    <citation type="submission" date="2016-10" db="EMBL/GenBank/DDBJ databases">
        <authorList>
            <person name="Varghese N."/>
            <person name="Submissions S."/>
        </authorList>
    </citation>
    <scope>NUCLEOTIDE SEQUENCE [LARGE SCALE GENOMIC DNA]</scope>
    <source>
        <strain evidence="9 11">DSM 6083</strain>
    </source>
</reference>
<evidence type="ECO:0000259" key="7">
    <source>
        <dbReference type="Pfam" id="PF03958"/>
    </source>
</evidence>
<dbReference type="InterPro" id="IPR038591">
    <property type="entry name" value="NolW-like_sf"/>
</dbReference>
<keyword evidence="1 5" id="KW-0732">Signal</keyword>
<proteinExistence type="inferred from homology"/>
<dbReference type="GeneID" id="77260306"/>
<dbReference type="KEGG" id="pbm:CL52_10305"/>
<accession>A0A8D3Y1R4</accession>
<evidence type="ECO:0000256" key="4">
    <source>
        <dbReference type="SAM" id="MobiDB-lite"/>
    </source>
</evidence>
<dbReference type="EMBL" id="CP007511">
    <property type="protein sequence ID" value="AJE15417.1"/>
    <property type="molecule type" value="Genomic_DNA"/>
</dbReference>
<evidence type="ECO:0000313" key="10">
    <source>
        <dbReference type="Proteomes" id="UP000031271"/>
    </source>
</evidence>
<evidence type="ECO:0000313" key="8">
    <source>
        <dbReference type="EMBL" id="AJE15417.1"/>
    </source>
</evidence>
<evidence type="ECO:0000256" key="3">
    <source>
        <dbReference type="RuleBase" id="RU004004"/>
    </source>
</evidence>
<dbReference type="GO" id="GO:0009306">
    <property type="term" value="P:protein secretion"/>
    <property type="evidence" value="ECO:0007669"/>
    <property type="project" value="InterPro"/>
</dbReference>
<dbReference type="EMBL" id="FNHO01000003">
    <property type="protein sequence ID" value="SDM29139.1"/>
    <property type="molecule type" value="Genomic_DNA"/>
</dbReference>
<keyword evidence="11" id="KW-1185">Reference proteome</keyword>
<feature type="domain" description="NolW-like" evidence="7">
    <location>
        <begin position="22"/>
        <end position="80"/>
    </location>
</feature>